<evidence type="ECO:0000313" key="1">
    <source>
        <dbReference type="EMBL" id="GMS81593.1"/>
    </source>
</evidence>
<name>A0AAV5SHC4_9BILA</name>
<comment type="caution">
    <text evidence="1">The sequence shown here is derived from an EMBL/GenBank/DDBJ whole genome shotgun (WGS) entry which is preliminary data.</text>
</comment>
<dbReference type="PANTHER" id="PTHR43975">
    <property type="entry name" value="ZGC:101858"/>
    <property type="match status" value="1"/>
</dbReference>
<dbReference type="SUPFAM" id="SSF51735">
    <property type="entry name" value="NAD(P)-binding Rossmann-fold domains"/>
    <property type="match status" value="1"/>
</dbReference>
<sequence>MTELQKRPGQTKEQYRILLYKCKLTHALGRPGTVEEVSKAILFLAGPDSSFTTGHRLRIDEGRGIMFPSNSQVKMPDESNPIKDICESCDSHVKKTNEERNSV</sequence>
<dbReference type="Pfam" id="PF13561">
    <property type="entry name" value="adh_short_C2"/>
    <property type="match status" value="1"/>
</dbReference>
<dbReference type="InterPro" id="IPR002347">
    <property type="entry name" value="SDR_fam"/>
</dbReference>
<proteinExistence type="predicted"/>
<keyword evidence="2" id="KW-1185">Reference proteome</keyword>
<reference evidence="1" key="1">
    <citation type="submission" date="2023-10" db="EMBL/GenBank/DDBJ databases">
        <title>Genome assembly of Pristionchus species.</title>
        <authorList>
            <person name="Yoshida K."/>
            <person name="Sommer R.J."/>
        </authorList>
    </citation>
    <scope>NUCLEOTIDE SEQUENCE</scope>
    <source>
        <strain evidence="1">RS0144</strain>
    </source>
</reference>
<gene>
    <name evidence="1" type="ORF">PENTCL1PPCAC_3768</name>
</gene>
<evidence type="ECO:0000313" key="2">
    <source>
        <dbReference type="Proteomes" id="UP001432027"/>
    </source>
</evidence>
<dbReference type="EMBL" id="BTSX01000001">
    <property type="protein sequence ID" value="GMS81593.1"/>
    <property type="molecule type" value="Genomic_DNA"/>
</dbReference>
<dbReference type="Proteomes" id="UP001432027">
    <property type="component" value="Unassembled WGS sequence"/>
</dbReference>
<dbReference type="AlphaFoldDB" id="A0AAV5SHC4"/>
<dbReference type="PANTHER" id="PTHR43975:SF2">
    <property type="entry name" value="EG:BACR7A4.14 PROTEIN-RELATED"/>
    <property type="match status" value="1"/>
</dbReference>
<dbReference type="InterPro" id="IPR036291">
    <property type="entry name" value="NAD(P)-bd_dom_sf"/>
</dbReference>
<accession>A0AAV5SHC4</accession>
<evidence type="ECO:0008006" key="3">
    <source>
        <dbReference type="Google" id="ProtNLM"/>
    </source>
</evidence>
<dbReference type="Gene3D" id="3.40.50.720">
    <property type="entry name" value="NAD(P)-binding Rossmann-like Domain"/>
    <property type="match status" value="1"/>
</dbReference>
<organism evidence="1 2">
    <name type="scientific">Pristionchus entomophagus</name>
    <dbReference type="NCBI Taxonomy" id="358040"/>
    <lineage>
        <taxon>Eukaryota</taxon>
        <taxon>Metazoa</taxon>
        <taxon>Ecdysozoa</taxon>
        <taxon>Nematoda</taxon>
        <taxon>Chromadorea</taxon>
        <taxon>Rhabditida</taxon>
        <taxon>Rhabditina</taxon>
        <taxon>Diplogasteromorpha</taxon>
        <taxon>Diplogasteroidea</taxon>
        <taxon>Neodiplogasteridae</taxon>
        <taxon>Pristionchus</taxon>
    </lineage>
</organism>
<protein>
    <recommendedName>
        <fullName evidence="3">Dehydrogenase</fullName>
    </recommendedName>
</protein>